<evidence type="ECO:0000256" key="8">
    <source>
        <dbReference type="RuleBase" id="RU361169"/>
    </source>
</evidence>
<dbReference type="EMBL" id="OX451738">
    <property type="protein sequence ID" value="CAI8605931.1"/>
    <property type="molecule type" value="Genomic_DNA"/>
</dbReference>
<dbReference type="InterPro" id="IPR006626">
    <property type="entry name" value="PbH1"/>
</dbReference>
<evidence type="ECO:0000313" key="10">
    <source>
        <dbReference type="EMBL" id="CAI8605931.1"/>
    </source>
</evidence>
<keyword evidence="9" id="KW-0732">Signal</keyword>
<keyword evidence="4" id="KW-0964">Secreted</keyword>
<evidence type="ECO:0000256" key="2">
    <source>
        <dbReference type="ARBA" id="ARBA00008834"/>
    </source>
</evidence>
<dbReference type="SMART" id="SM00710">
    <property type="entry name" value="PbH1"/>
    <property type="match status" value="4"/>
</dbReference>
<dbReference type="GO" id="GO:0005975">
    <property type="term" value="P:carbohydrate metabolic process"/>
    <property type="evidence" value="ECO:0007669"/>
    <property type="project" value="InterPro"/>
</dbReference>
<keyword evidence="7" id="KW-0961">Cell wall biogenesis/degradation</keyword>
<name>A0AAV1A7X3_VICFA</name>
<evidence type="ECO:0000256" key="1">
    <source>
        <dbReference type="ARBA" id="ARBA00004191"/>
    </source>
</evidence>
<evidence type="ECO:0000256" key="5">
    <source>
        <dbReference type="ARBA" id="ARBA00022801"/>
    </source>
</evidence>
<evidence type="ECO:0000256" key="7">
    <source>
        <dbReference type="ARBA" id="ARBA00023316"/>
    </source>
</evidence>
<evidence type="ECO:0000256" key="9">
    <source>
        <dbReference type="SAM" id="SignalP"/>
    </source>
</evidence>
<evidence type="ECO:0000256" key="3">
    <source>
        <dbReference type="ARBA" id="ARBA00022512"/>
    </source>
</evidence>
<dbReference type="GO" id="GO:0071555">
    <property type="term" value="P:cell wall organization"/>
    <property type="evidence" value="ECO:0007669"/>
    <property type="project" value="UniProtKB-KW"/>
</dbReference>
<comment type="subcellular location">
    <subcellularLocation>
        <location evidence="1">Secreted</location>
        <location evidence="1">Cell wall</location>
    </subcellularLocation>
</comment>
<comment type="similarity">
    <text evidence="2 8">Belongs to the glycosyl hydrolase 28 family.</text>
</comment>
<dbReference type="GO" id="GO:0004650">
    <property type="term" value="F:polygalacturonase activity"/>
    <property type="evidence" value="ECO:0007669"/>
    <property type="project" value="InterPro"/>
</dbReference>
<dbReference type="Gene3D" id="2.160.20.10">
    <property type="entry name" value="Single-stranded right-handed beta-helix, Pectin lyase-like"/>
    <property type="match status" value="1"/>
</dbReference>
<evidence type="ECO:0000256" key="4">
    <source>
        <dbReference type="ARBA" id="ARBA00022525"/>
    </source>
</evidence>
<keyword evidence="3" id="KW-0134">Cell wall</keyword>
<feature type="chain" id="PRO_5043863786" description="Polygalacturonase" evidence="9">
    <location>
        <begin position="24"/>
        <end position="394"/>
    </location>
</feature>
<dbReference type="PANTHER" id="PTHR31375">
    <property type="match status" value="1"/>
</dbReference>
<evidence type="ECO:0008006" key="12">
    <source>
        <dbReference type="Google" id="ProtNLM"/>
    </source>
</evidence>
<keyword evidence="11" id="KW-1185">Reference proteome</keyword>
<proteinExistence type="inferred from homology"/>
<keyword evidence="5 8" id="KW-0378">Hydrolase</keyword>
<dbReference type="AlphaFoldDB" id="A0AAV1A7X3"/>
<dbReference type="Pfam" id="PF00295">
    <property type="entry name" value="Glyco_hydro_28"/>
    <property type="match status" value="1"/>
</dbReference>
<evidence type="ECO:0000256" key="6">
    <source>
        <dbReference type="ARBA" id="ARBA00023295"/>
    </source>
</evidence>
<organism evidence="10 11">
    <name type="scientific">Vicia faba</name>
    <name type="common">Broad bean</name>
    <name type="synonym">Faba vulgaris</name>
    <dbReference type="NCBI Taxonomy" id="3906"/>
    <lineage>
        <taxon>Eukaryota</taxon>
        <taxon>Viridiplantae</taxon>
        <taxon>Streptophyta</taxon>
        <taxon>Embryophyta</taxon>
        <taxon>Tracheophyta</taxon>
        <taxon>Spermatophyta</taxon>
        <taxon>Magnoliopsida</taxon>
        <taxon>eudicotyledons</taxon>
        <taxon>Gunneridae</taxon>
        <taxon>Pentapetalae</taxon>
        <taxon>rosids</taxon>
        <taxon>fabids</taxon>
        <taxon>Fabales</taxon>
        <taxon>Fabaceae</taxon>
        <taxon>Papilionoideae</taxon>
        <taxon>50 kb inversion clade</taxon>
        <taxon>NPAAA clade</taxon>
        <taxon>Hologalegina</taxon>
        <taxon>IRL clade</taxon>
        <taxon>Fabeae</taxon>
        <taxon>Vicia</taxon>
    </lineage>
</organism>
<evidence type="ECO:0000313" key="11">
    <source>
        <dbReference type="Proteomes" id="UP001157006"/>
    </source>
</evidence>
<reference evidence="10 11" key="1">
    <citation type="submission" date="2023-01" db="EMBL/GenBank/DDBJ databases">
        <authorList>
            <person name="Kreplak J."/>
        </authorList>
    </citation>
    <scope>NUCLEOTIDE SEQUENCE [LARGE SCALE GENOMIC DNA]</scope>
</reference>
<dbReference type="InterPro" id="IPR011050">
    <property type="entry name" value="Pectin_lyase_fold/virulence"/>
</dbReference>
<dbReference type="SUPFAM" id="SSF51126">
    <property type="entry name" value="Pectin lyase-like"/>
    <property type="match status" value="1"/>
</dbReference>
<dbReference type="Proteomes" id="UP001157006">
    <property type="component" value="Chromosome 3"/>
</dbReference>
<dbReference type="InterPro" id="IPR000743">
    <property type="entry name" value="Glyco_hydro_28"/>
</dbReference>
<accession>A0AAV1A7X3</accession>
<sequence length="394" mass="42964">MDLLIAIPLIISIVFCNSWFAFGENTYDVLKYGAKGDGKFDDTQAFEKAWKDLCGTNQVTPTLVVPAKHTFLVHQTRFKGPCKSQNLHIQIDGNILAPLRNDWGSCSKRWLHFHTVPGMTVDGSGVINGRGEDWWRNYNATKGCIGSPTALLFERCDRLQLNGLTHINGPGFHVYVVHSKDVTISRINISAPTYSHNTDGIDISNSVRVNVHDSVIQSGDDCIAIKGGSQFINVTQVTCGPTTHGISVGSLGNGQDEEFAEIINVKNCIFNGASSAARIKTWPGGRGYVKSVIYDQIIVNNVKNPIQIDQHYMKTPEKKEALKVSGVTFSNIHGTCGGENPIVLDCAKIGCDNVNLSQISITQVNPKKPSKTICNNVKGTTNTNVSPPLHCVQT</sequence>
<keyword evidence="6 8" id="KW-0326">Glycosidase</keyword>
<protein>
    <recommendedName>
        <fullName evidence="12">Polygalacturonase</fullName>
    </recommendedName>
</protein>
<feature type="signal peptide" evidence="9">
    <location>
        <begin position="1"/>
        <end position="23"/>
    </location>
</feature>
<gene>
    <name evidence="10" type="ORF">VFH_III205480</name>
</gene>
<dbReference type="InterPro" id="IPR012334">
    <property type="entry name" value="Pectin_lyas_fold"/>
</dbReference>